<evidence type="ECO:0000256" key="1">
    <source>
        <dbReference type="ARBA" id="ARBA00009981"/>
    </source>
</evidence>
<dbReference type="Proteomes" id="UP000010480">
    <property type="component" value="Chromosome"/>
</dbReference>
<keyword evidence="3" id="KW-1185">Reference proteome</keyword>
<dbReference type="AlphaFoldDB" id="K9Z419"/>
<evidence type="ECO:0000313" key="3">
    <source>
        <dbReference type="Proteomes" id="UP000010480"/>
    </source>
</evidence>
<gene>
    <name evidence="2" type="ordered locus">Cyan10605_1839</name>
</gene>
<accession>K9Z419</accession>
<dbReference type="KEGG" id="can:Cyan10605_1839"/>
<dbReference type="eggNOG" id="ENOG5033NF7">
    <property type="taxonomic scope" value="Bacteria"/>
</dbReference>
<dbReference type="NCBIfam" id="TIGR01552">
    <property type="entry name" value="phd_fam"/>
    <property type="match status" value="1"/>
</dbReference>
<protein>
    <submittedName>
        <fullName evidence="2">Prevent-host-death family protein</fullName>
    </submittedName>
</protein>
<sequence length="77" mass="8537">MIHIPLSDLSETVQNLVNQARMTGDNLTITGEGKPLAVIQPIKEKKRATFRVMKHRGKILGDIVEPTSNLVTWDALS</sequence>
<dbReference type="STRING" id="755178.Cyan10605_1839"/>
<comment type="similarity">
    <text evidence="1">Belongs to the phD/YefM antitoxin family.</text>
</comment>
<dbReference type="HOGENOM" id="CLU_163140_4_0_3"/>
<dbReference type="EMBL" id="CP003947">
    <property type="protein sequence ID" value="AFZ53941.1"/>
    <property type="molecule type" value="Genomic_DNA"/>
</dbReference>
<proteinExistence type="inferred from homology"/>
<dbReference type="SUPFAM" id="SSF143120">
    <property type="entry name" value="YefM-like"/>
    <property type="match status" value="1"/>
</dbReference>
<dbReference type="InterPro" id="IPR036165">
    <property type="entry name" value="YefM-like_sf"/>
</dbReference>
<dbReference type="RefSeq" id="WP_015219668.1">
    <property type="nucleotide sequence ID" value="NC_019776.1"/>
</dbReference>
<organism evidence="2 3">
    <name type="scientific">Cyanobacterium aponinum (strain PCC 10605)</name>
    <dbReference type="NCBI Taxonomy" id="755178"/>
    <lineage>
        <taxon>Bacteria</taxon>
        <taxon>Bacillati</taxon>
        <taxon>Cyanobacteriota</taxon>
        <taxon>Cyanophyceae</taxon>
        <taxon>Oscillatoriophycideae</taxon>
        <taxon>Chroococcales</taxon>
        <taxon>Geminocystaceae</taxon>
        <taxon>Cyanobacterium</taxon>
    </lineage>
</organism>
<evidence type="ECO:0000313" key="2">
    <source>
        <dbReference type="EMBL" id="AFZ53941.1"/>
    </source>
</evidence>
<name>K9Z419_CYAAP</name>
<dbReference type="OrthoDB" id="573584at2"/>
<reference evidence="3" key="1">
    <citation type="journal article" date="2013" name="Proc. Natl. Acad. Sci. U.S.A.">
        <title>Improving the coverage of the cyanobacterial phylum using diversity-driven genome sequencing.</title>
        <authorList>
            <person name="Shih P.M."/>
            <person name="Wu D."/>
            <person name="Latifi A."/>
            <person name="Axen S.D."/>
            <person name="Fewer D.P."/>
            <person name="Talla E."/>
            <person name="Calteau A."/>
            <person name="Cai F."/>
            <person name="Tandeau de Marsac N."/>
            <person name="Rippka R."/>
            <person name="Herdman M."/>
            <person name="Sivonen K."/>
            <person name="Coursin T."/>
            <person name="Laurent T."/>
            <person name="Goodwin L."/>
            <person name="Nolan M."/>
            <person name="Davenport K.W."/>
            <person name="Han C.S."/>
            <person name="Rubin E.M."/>
            <person name="Eisen J.A."/>
            <person name="Woyke T."/>
            <person name="Gugger M."/>
            <person name="Kerfeld C.A."/>
        </authorList>
    </citation>
    <scope>NUCLEOTIDE SEQUENCE [LARGE SCALE GENOMIC DNA]</scope>
    <source>
        <strain evidence="3">PCC 10605</strain>
    </source>
</reference>